<name>A0ABV0PL98_9TELE</name>
<evidence type="ECO:0000313" key="2">
    <source>
        <dbReference type="Proteomes" id="UP001476798"/>
    </source>
</evidence>
<dbReference type="Proteomes" id="UP001476798">
    <property type="component" value="Unassembled WGS sequence"/>
</dbReference>
<gene>
    <name evidence="1" type="ORF">GOODEAATRI_005445</name>
</gene>
<dbReference type="EMBL" id="JAHRIO010080212">
    <property type="protein sequence ID" value="MEQ2184198.1"/>
    <property type="molecule type" value="Genomic_DNA"/>
</dbReference>
<organism evidence="1 2">
    <name type="scientific">Goodea atripinnis</name>
    <dbReference type="NCBI Taxonomy" id="208336"/>
    <lineage>
        <taxon>Eukaryota</taxon>
        <taxon>Metazoa</taxon>
        <taxon>Chordata</taxon>
        <taxon>Craniata</taxon>
        <taxon>Vertebrata</taxon>
        <taxon>Euteleostomi</taxon>
        <taxon>Actinopterygii</taxon>
        <taxon>Neopterygii</taxon>
        <taxon>Teleostei</taxon>
        <taxon>Neoteleostei</taxon>
        <taxon>Acanthomorphata</taxon>
        <taxon>Ovalentaria</taxon>
        <taxon>Atherinomorphae</taxon>
        <taxon>Cyprinodontiformes</taxon>
        <taxon>Goodeidae</taxon>
        <taxon>Goodea</taxon>
    </lineage>
</organism>
<reference evidence="1 2" key="1">
    <citation type="submission" date="2021-06" db="EMBL/GenBank/DDBJ databases">
        <authorList>
            <person name="Palmer J.M."/>
        </authorList>
    </citation>
    <scope>NUCLEOTIDE SEQUENCE [LARGE SCALE GENOMIC DNA]</scope>
    <source>
        <strain evidence="1 2">GA_2019</strain>
        <tissue evidence="1">Muscle</tissue>
    </source>
</reference>
<evidence type="ECO:0000313" key="1">
    <source>
        <dbReference type="EMBL" id="MEQ2184198.1"/>
    </source>
</evidence>
<accession>A0ABV0PL98</accession>
<dbReference type="PANTHER" id="PTHR14418">
    <property type="entry name" value="CONDENSIN COMPLEX SUBUNIT 3-RELATED"/>
    <property type="match status" value="1"/>
</dbReference>
<comment type="caution">
    <text evidence="1">The sequence shown here is derived from an EMBL/GenBank/DDBJ whole genome shotgun (WGS) entry which is preliminary data.</text>
</comment>
<proteinExistence type="predicted"/>
<dbReference type="PANTHER" id="PTHR14418:SF5">
    <property type="entry name" value="CONDENSIN COMPLEX SUBUNIT 3"/>
    <property type="match status" value="1"/>
</dbReference>
<keyword evidence="2" id="KW-1185">Reference proteome</keyword>
<sequence>MTADNEIELKEAFQRAQKGHNNKAKLVASLKSRYNKLEDKTLFHEEFVHYLKYAMIVYKREPAVENVIDFVAKFAATNSHAVRFRVCQLINKLLGSMAENAQIDDDLFDRIHQAMLVRVTDKFLLKRFTLKRLPSHRELVYCSRVSMTLQVMFC</sequence>
<protein>
    <submittedName>
        <fullName evidence="1">Uncharacterized protein</fullName>
    </submittedName>
</protein>
<dbReference type="InterPro" id="IPR027165">
    <property type="entry name" value="CND3"/>
</dbReference>